<dbReference type="PANTHER" id="PTHR37722">
    <property type="entry name" value="OS01G0167700 PROTEIN"/>
    <property type="match status" value="1"/>
</dbReference>
<name>A0AAD4SXL2_9MAGN</name>
<accession>A0AAD4SXL2</accession>
<organism evidence="2 3">
    <name type="scientific">Papaver atlanticum</name>
    <dbReference type="NCBI Taxonomy" id="357466"/>
    <lineage>
        <taxon>Eukaryota</taxon>
        <taxon>Viridiplantae</taxon>
        <taxon>Streptophyta</taxon>
        <taxon>Embryophyta</taxon>
        <taxon>Tracheophyta</taxon>
        <taxon>Spermatophyta</taxon>
        <taxon>Magnoliopsida</taxon>
        <taxon>Ranunculales</taxon>
        <taxon>Papaveraceae</taxon>
        <taxon>Papaveroideae</taxon>
        <taxon>Papaver</taxon>
    </lineage>
</organism>
<feature type="compositionally biased region" description="Basic and acidic residues" evidence="1">
    <location>
        <begin position="153"/>
        <end position="163"/>
    </location>
</feature>
<feature type="compositionally biased region" description="Basic and acidic residues" evidence="1">
    <location>
        <begin position="67"/>
        <end position="91"/>
    </location>
</feature>
<dbReference type="EMBL" id="JAJJMB010008202">
    <property type="protein sequence ID" value="KAI3925134.1"/>
    <property type="molecule type" value="Genomic_DNA"/>
</dbReference>
<gene>
    <name evidence="2" type="ORF">MKW98_009784</name>
</gene>
<dbReference type="AlphaFoldDB" id="A0AAD4SXL2"/>
<protein>
    <submittedName>
        <fullName evidence="2">Uncharacterized protein</fullName>
    </submittedName>
</protein>
<feature type="compositionally biased region" description="Basic and acidic residues" evidence="1">
    <location>
        <begin position="27"/>
        <end position="44"/>
    </location>
</feature>
<reference evidence="2" key="1">
    <citation type="submission" date="2022-04" db="EMBL/GenBank/DDBJ databases">
        <title>A functionally conserved STORR gene fusion in Papaver species that diverged 16.8 million years ago.</title>
        <authorList>
            <person name="Catania T."/>
        </authorList>
    </citation>
    <scope>NUCLEOTIDE SEQUENCE</scope>
    <source>
        <strain evidence="2">S-188037</strain>
    </source>
</reference>
<comment type="caution">
    <text evidence="2">The sequence shown here is derived from an EMBL/GenBank/DDBJ whole genome shotgun (WGS) entry which is preliminary data.</text>
</comment>
<dbReference type="Proteomes" id="UP001202328">
    <property type="component" value="Unassembled WGS sequence"/>
</dbReference>
<dbReference type="PANTHER" id="PTHR37722:SF2">
    <property type="entry name" value="OS01G0167700 PROTEIN"/>
    <property type="match status" value="1"/>
</dbReference>
<feature type="region of interest" description="Disordered" evidence="1">
    <location>
        <begin position="135"/>
        <end position="163"/>
    </location>
</feature>
<evidence type="ECO:0000313" key="3">
    <source>
        <dbReference type="Proteomes" id="UP001202328"/>
    </source>
</evidence>
<proteinExistence type="predicted"/>
<evidence type="ECO:0000313" key="2">
    <source>
        <dbReference type="EMBL" id="KAI3925134.1"/>
    </source>
</evidence>
<feature type="region of interest" description="Disordered" evidence="1">
    <location>
        <begin position="1"/>
        <end position="91"/>
    </location>
</feature>
<evidence type="ECO:0000256" key="1">
    <source>
        <dbReference type="SAM" id="MobiDB-lite"/>
    </source>
</evidence>
<sequence length="200" mass="22652">MSRSEGEPPYSSHTIDPQGGASFPALPRERNDDSECEDRPEHQQSDCGFLPETEKEVSVGINSLLSQDEKTVDDSDYKDSQSKYKGIRDETPELIENSKARYSSENSEEMSCATKEIPKKLEICMDDTRHHFHAGLPLPIQSGTKGNEETEELERIEGGKREKRKDTAYMVMLENYVLQLLCVQKVLKKEGTSEHEPLSQ</sequence>
<keyword evidence="3" id="KW-1185">Reference proteome</keyword>